<dbReference type="InterPro" id="IPR041633">
    <property type="entry name" value="Polbeta"/>
</dbReference>
<dbReference type="Pfam" id="PF18765">
    <property type="entry name" value="Polbeta"/>
    <property type="match status" value="1"/>
</dbReference>
<organism evidence="2">
    <name type="scientific">uncultured spirochete</name>
    <dbReference type="NCBI Taxonomy" id="156406"/>
    <lineage>
        <taxon>Bacteria</taxon>
        <taxon>Pseudomonadati</taxon>
        <taxon>Spirochaetota</taxon>
        <taxon>Spirochaetia</taxon>
        <taxon>Spirochaetales</taxon>
        <taxon>environmental samples</taxon>
    </lineage>
</organism>
<feature type="domain" description="Polymerase beta nucleotidyltransferase" evidence="1">
    <location>
        <begin position="16"/>
        <end position="104"/>
    </location>
</feature>
<proteinExistence type="predicted"/>
<evidence type="ECO:0000259" key="1">
    <source>
        <dbReference type="Pfam" id="PF18765"/>
    </source>
</evidence>
<dbReference type="Gene3D" id="3.30.460.10">
    <property type="entry name" value="Beta Polymerase, domain 2"/>
    <property type="match status" value="1"/>
</dbReference>
<dbReference type="PANTHER" id="PTHR43852">
    <property type="entry name" value="NUCLEOTIDYLTRANSFERASE"/>
    <property type="match status" value="1"/>
</dbReference>
<dbReference type="InterPro" id="IPR043519">
    <property type="entry name" value="NT_sf"/>
</dbReference>
<dbReference type="EMBL" id="FWDM01000010">
    <property type="protein sequence ID" value="SLM11152.1"/>
    <property type="molecule type" value="Genomic_DNA"/>
</dbReference>
<evidence type="ECO:0000313" key="2">
    <source>
        <dbReference type="EMBL" id="SLM11152.1"/>
    </source>
</evidence>
<reference evidence="2" key="1">
    <citation type="submission" date="2017-02" db="EMBL/GenBank/DDBJ databases">
        <authorList>
            <person name="Regsiter A."/>
            <person name="William W."/>
        </authorList>
    </citation>
    <scope>NUCLEOTIDE SEQUENCE</scope>
    <source>
        <strain evidence="2">Bib</strain>
    </source>
</reference>
<dbReference type="AlphaFoldDB" id="A0A3P3XGM9"/>
<name>A0A3P3XGM9_9SPIR</name>
<gene>
    <name evidence="2" type="ORF">SPIROBIBN47_180021</name>
</gene>
<dbReference type="CDD" id="cd05403">
    <property type="entry name" value="NT_KNTase_like"/>
    <property type="match status" value="1"/>
</dbReference>
<sequence length="131" mass="14767">MNSSAVRSKEETIARLREYCGAQDDILLLILHGSAAHDQLRAESDIDIALALRHPISIDEKLDYILIFSRICGREIDLSDLRTIGGLFLHQVLSKGILILNRDIELYTKLVLNSLICIEDIHPILQHAQTL</sequence>
<dbReference type="SUPFAM" id="SSF81301">
    <property type="entry name" value="Nucleotidyltransferase"/>
    <property type="match status" value="1"/>
</dbReference>
<dbReference type="PANTHER" id="PTHR43852:SF3">
    <property type="entry name" value="NUCLEOTIDYLTRANSFERASE"/>
    <property type="match status" value="1"/>
</dbReference>
<dbReference type="InterPro" id="IPR052930">
    <property type="entry name" value="TA_antitoxin_MntA"/>
</dbReference>
<protein>
    <submittedName>
        <fullName evidence="2">Putative DNA polymerase subunit beta</fullName>
    </submittedName>
</protein>
<dbReference type="NCBIfam" id="NF047752">
    <property type="entry name" value="MntA_antitoxin"/>
    <property type="match status" value="1"/>
</dbReference>
<accession>A0A3P3XGM9</accession>